<dbReference type="EnsemblMetazoa" id="G5418.10">
    <property type="protein sequence ID" value="G5418.10:cds"/>
    <property type="gene ID" value="G5418"/>
</dbReference>
<dbReference type="EnsemblMetazoa" id="G5418.8">
    <property type="protein sequence ID" value="G5418.8:cds"/>
    <property type="gene ID" value="G5418"/>
</dbReference>
<name>A0A8W8NB08_MAGGI</name>
<dbReference type="EnsemblMetazoa" id="G5418.7">
    <property type="protein sequence ID" value="G5418.7:cds"/>
    <property type="gene ID" value="G5418"/>
</dbReference>
<dbReference type="EnsemblMetazoa" id="G5418.3">
    <property type="protein sequence ID" value="G5418.3:cds"/>
    <property type="gene ID" value="G5418"/>
</dbReference>
<feature type="transmembrane region" description="Helical" evidence="1">
    <location>
        <begin position="267"/>
        <end position="293"/>
    </location>
</feature>
<sequence>MDGNISTSTFIPTATVNSTNETINISNGSTAIPTYGKDAIKEYFVQEYNKGCSEDGFYQNQLWSCFDGSTYAFALSGIIIAGIGLFGNIVAFLKIVFDKKLHSDIFVALACVLVSDTMALISYSITGYVTEVIVLFDLVLAVNMTFIICTTMWSCLNAILLTVVRYRLQKETNYGRLWKKIIVSNVIFFFIGMAAGVSFTAPLFIDIESSDYSLTTEYQQLVVNFSIAHLYLRLAMTSFPLIPSFVLHFMRLSIRNNFYYVRKSMAVVITIMLTLFNLACLQEVVLISVYLIWGSDLPDWLKELTTSSEFRIFRINPLPWIINFSIKPLLLIFVTPPVKACLGKTCCCFF</sequence>
<feature type="transmembrane region" description="Helical" evidence="1">
    <location>
        <begin position="313"/>
        <end position="334"/>
    </location>
</feature>
<dbReference type="EnsemblMetazoa" id="G5418.9">
    <property type="protein sequence ID" value="G5418.9:cds"/>
    <property type="gene ID" value="G5418"/>
</dbReference>
<dbReference type="SUPFAM" id="SSF81321">
    <property type="entry name" value="Family A G protein-coupled receptor-like"/>
    <property type="match status" value="1"/>
</dbReference>
<keyword evidence="1" id="KW-0812">Transmembrane</keyword>
<dbReference type="EnsemblMetazoa" id="G5418.6">
    <property type="protein sequence ID" value="G5418.6:cds"/>
    <property type="gene ID" value="G5418"/>
</dbReference>
<dbReference type="EnsemblMetazoa" id="G5418.1">
    <property type="protein sequence ID" value="G5418.1:cds"/>
    <property type="gene ID" value="G5418"/>
</dbReference>
<protein>
    <submittedName>
        <fullName evidence="2">Uncharacterized protein</fullName>
    </submittedName>
</protein>
<dbReference type="Proteomes" id="UP000005408">
    <property type="component" value="Unassembled WGS sequence"/>
</dbReference>
<dbReference type="Gene3D" id="1.20.1070.10">
    <property type="entry name" value="Rhodopsin 7-helix transmembrane proteins"/>
    <property type="match status" value="1"/>
</dbReference>
<organism evidence="2 3">
    <name type="scientific">Magallana gigas</name>
    <name type="common">Pacific oyster</name>
    <name type="synonym">Crassostrea gigas</name>
    <dbReference type="NCBI Taxonomy" id="29159"/>
    <lineage>
        <taxon>Eukaryota</taxon>
        <taxon>Metazoa</taxon>
        <taxon>Spiralia</taxon>
        <taxon>Lophotrochozoa</taxon>
        <taxon>Mollusca</taxon>
        <taxon>Bivalvia</taxon>
        <taxon>Autobranchia</taxon>
        <taxon>Pteriomorphia</taxon>
        <taxon>Ostreida</taxon>
        <taxon>Ostreoidea</taxon>
        <taxon>Ostreidae</taxon>
        <taxon>Magallana</taxon>
    </lineage>
</organism>
<feature type="transmembrane region" description="Helical" evidence="1">
    <location>
        <begin position="132"/>
        <end position="160"/>
    </location>
</feature>
<feature type="transmembrane region" description="Helical" evidence="1">
    <location>
        <begin position="181"/>
        <end position="205"/>
    </location>
</feature>
<feature type="transmembrane region" description="Helical" evidence="1">
    <location>
        <begin position="225"/>
        <end position="247"/>
    </location>
</feature>
<dbReference type="EnsemblMetazoa" id="G5418.11">
    <property type="protein sequence ID" value="G5418.11:cds"/>
    <property type="gene ID" value="G5418"/>
</dbReference>
<evidence type="ECO:0000256" key="1">
    <source>
        <dbReference type="SAM" id="Phobius"/>
    </source>
</evidence>
<dbReference type="EnsemblMetazoa" id="G5418.2">
    <property type="protein sequence ID" value="G5418.2:cds"/>
    <property type="gene ID" value="G5418"/>
</dbReference>
<accession>A0A8W8NB08</accession>
<keyword evidence="1" id="KW-0472">Membrane</keyword>
<reference evidence="2" key="1">
    <citation type="submission" date="2022-08" db="UniProtKB">
        <authorList>
            <consortium name="EnsemblMetazoa"/>
        </authorList>
    </citation>
    <scope>IDENTIFICATION</scope>
    <source>
        <strain evidence="2">05x7-T-G4-1.051#20</strain>
    </source>
</reference>
<dbReference type="EnsemblMetazoa" id="G5418.4">
    <property type="protein sequence ID" value="G5418.4:cds"/>
    <property type="gene ID" value="G5418"/>
</dbReference>
<proteinExistence type="predicted"/>
<evidence type="ECO:0000313" key="3">
    <source>
        <dbReference type="Proteomes" id="UP000005408"/>
    </source>
</evidence>
<evidence type="ECO:0000313" key="2">
    <source>
        <dbReference type="EnsemblMetazoa" id="G5418.4:cds"/>
    </source>
</evidence>
<keyword evidence="3" id="KW-1185">Reference proteome</keyword>
<keyword evidence="1" id="KW-1133">Transmembrane helix</keyword>
<dbReference type="EnsemblMetazoa" id="G5418.5">
    <property type="protein sequence ID" value="G5418.5:cds"/>
    <property type="gene ID" value="G5418"/>
</dbReference>
<feature type="transmembrane region" description="Helical" evidence="1">
    <location>
        <begin position="71"/>
        <end position="93"/>
    </location>
</feature>
<dbReference type="AlphaFoldDB" id="A0A8W8NB08"/>
<feature type="transmembrane region" description="Helical" evidence="1">
    <location>
        <begin position="105"/>
        <end position="126"/>
    </location>
</feature>